<evidence type="ECO:0000313" key="2">
    <source>
        <dbReference type="Proteomes" id="UP000321915"/>
    </source>
</evidence>
<evidence type="ECO:0000313" key="1">
    <source>
        <dbReference type="EMBL" id="QED11560.1"/>
    </source>
</evidence>
<organism evidence="1 2">
    <name type="scientific">Arthrobacter phage Qui</name>
    <dbReference type="NCBI Taxonomy" id="2603260"/>
    <lineage>
        <taxon>Viruses</taxon>
        <taxon>Duplodnaviria</taxon>
        <taxon>Heunggongvirae</taxon>
        <taxon>Uroviricota</taxon>
        <taxon>Caudoviricetes</taxon>
        <taxon>Quivirus</taxon>
        <taxon>Quivirus qui</taxon>
    </lineage>
</organism>
<keyword evidence="2" id="KW-1185">Reference proteome</keyword>
<sequence>MFRKLLDNNHIEVRFARNNTPILDEEPTPAVNPEELSRIAKGLVKYTAIAGVIVMGAGVVLNTLSEIAVIAAEANINSNKNED</sequence>
<gene>
    <name evidence="1" type="primary">70</name>
    <name evidence="1" type="ORF">SEA_QUI_70</name>
</gene>
<dbReference type="KEGG" id="vg:77936432"/>
<dbReference type="RefSeq" id="YP_010660436.1">
    <property type="nucleotide sequence ID" value="NC_070877.1"/>
</dbReference>
<proteinExistence type="predicted"/>
<dbReference type="GeneID" id="77936432"/>
<accession>A0A5B8WFJ5</accession>
<dbReference type="Proteomes" id="UP000321915">
    <property type="component" value="Segment"/>
</dbReference>
<protein>
    <submittedName>
        <fullName evidence="1">Membrane protein</fullName>
    </submittedName>
</protein>
<dbReference type="EMBL" id="MN183282">
    <property type="protein sequence ID" value="QED11560.1"/>
    <property type="molecule type" value="Genomic_DNA"/>
</dbReference>
<name>A0A5B8WFJ5_9CAUD</name>
<reference evidence="1 2" key="1">
    <citation type="submission" date="2019-07" db="EMBL/GenBank/DDBJ databases">
        <authorList>
            <person name="Abdullah A."/>
            <person name="Lima G.C."/>
            <person name="Cuneo C.K."/>
            <person name="Ennest D.C."/>
            <person name="Fritz K.J."/>
            <person name="Johnson B.T."/>
            <person name="Larson S.M."/>
            <person name="Lemunyete M.N."/>
            <person name="Murray M.B."/>
            <person name="Osmond D.E."/>
            <person name="Patras K.A."/>
            <person name="Ransibrahmanakul S."/>
            <person name="Simpson K.A."/>
            <person name="Thull B.S."/>
            <person name="Wetzel S."/>
            <person name="Bonilla J.A."/>
            <person name="Klyczek K."/>
            <person name="Garlena R.A."/>
            <person name="Russell D.A."/>
            <person name="Pope W.H."/>
            <person name="Jacobs-Sera D."/>
            <person name="Hatfull G.F."/>
        </authorList>
    </citation>
    <scope>NUCLEOTIDE SEQUENCE [LARGE SCALE GENOMIC DNA]</scope>
</reference>